<dbReference type="InterPro" id="IPR039426">
    <property type="entry name" value="TonB-dep_rcpt-like"/>
</dbReference>
<dbReference type="KEGG" id="dmm:dnm_075950"/>
<dbReference type="Gene3D" id="2.170.130.10">
    <property type="entry name" value="TonB-dependent receptor, plug domain"/>
    <property type="match status" value="1"/>
</dbReference>
<organism evidence="14 15">
    <name type="scientific">Desulfonema magnum</name>
    <dbReference type="NCBI Taxonomy" id="45655"/>
    <lineage>
        <taxon>Bacteria</taxon>
        <taxon>Pseudomonadati</taxon>
        <taxon>Thermodesulfobacteriota</taxon>
        <taxon>Desulfobacteria</taxon>
        <taxon>Desulfobacterales</taxon>
        <taxon>Desulfococcaceae</taxon>
        <taxon>Desulfonema</taxon>
    </lineage>
</organism>
<keyword evidence="5" id="KW-0732">Signal</keyword>
<dbReference type="PANTHER" id="PTHR30069:SF29">
    <property type="entry name" value="HEMOGLOBIN AND HEMOGLOBIN-HAPTOGLOBIN-BINDING PROTEIN 1-RELATED"/>
    <property type="match status" value="1"/>
</dbReference>
<evidence type="ECO:0000256" key="8">
    <source>
        <dbReference type="ARBA" id="ARBA00023170"/>
    </source>
</evidence>
<evidence type="ECO:0000313" key="15">
    <source>
        <dbReference type="Proteomes" id="UP000663722"/>
    </source>
</evidence>
<dbReference type="InterPro" id="IPR012910">
    <property type="entry name" value="Plug_dom"/>
</dbReference>
<dbReference type="Pfam" id="PF07715">
    <property type="entry name" value="Plug"/>
    <property type="match status" value="1"/>
</dbReference>
<keyword evidence="4 10" id="KW-0812">Transmembrane</keyword>
<dbReference type="InterPro" id="IPR000531">
    <property type="entry name" value="Beta-barrel_TonB"/>
</dbReference>
<reference evidence="14" key="1">
    <citation type="journal article" date="2021" name="Microb. Physiol.">
        <title>Proteogenomic Insights into the Physiology of Marine, Sulfate-Reducing, Filamentous Desulfonema limicola and Desulfonema magnum.</title>
        <authorList>
            <person name="Schnaars V."/>
            <person name="Wohlbrand L."/>
            <person name="Scheve S."/>
            <person name="Hinrichs C."/>
            <person name="Reinhardt R."/>
            <person name="Rabus R."/>
        </authorList>
    </citation>
    <scope>NUCLEOTIDE SEQUENCE</scope>
    <source>
        <strain evidence="14">4be13</strain>
    </source>
</reference>
<dbReference type="Pfam" id="PF00593">
    <property type="entry name" value="TonB_dep_Rec_b-barrel"/>
    <property type="match status" value="1"/>
</dbReference>
<keyword evidence="3 10" id="KW-1134">Transmembrane beta strand</keyword>
<dbReference type="SUPFAM" id="SSF56935">
    <property type="entry name" value="Porins"/>
    <property type="match status" value="1"/>
</dbReference>
<evidence type="ECO:0000313" key="14">
    <source>
        <dbReference type="EMBL" id="QTA91526.1"/>
    </source>
</evidence>
<comment type="similarity">
    <text evidence="10 11">Belongs to the TonB-dependent receptor family.</text>
</comment>
<keyword evidence="2 10" id="KW-0813">Transport</keyword>
<proteinExistence type="inferred from homology"/>
<evidence type="ECO:0000256" key="7">
    <source>
        <dbReference type="ARBA" id="ARBA00023136"/>
    </source>
</evidence>
<protein>
    <submittedName>
        <fullName evidence="14">TonB-dependent receptor</fullName>
    </submittedName>
</protein>
<evidence type="ECO:0000256" key="1">
    <source>
        <dbReference type="ARBA" id="ARBA00004571"/>
    </source>
</evidence>
<dbReference type="GO" id="GO:0044718">
    <property type="term" value="P:siderophore transmembrane transport"/>
    <property type="evidence" value="ECO:0007669"/>
    <property type="project" value="TreeGrafter"/>
</dbReference>
<feature type="domain" description="TonB-dependent receptor-like beta-barrel" evidence="12">
    <location>
        <begin position="305"/>
        <end position="685"/>
    </location>
</feature>
<name>A0A975GRZ7_9BACT</name>
<sequence>MRTMKAVIQIFIVLFFTFINTSQLFSQPWPGQQGDGPASESESVETEIDKEFQWLKEEAEATFVITASRVKEDIRKSAASITVITEKQIRQMGARHLMDVLRTVPGMSSYFYSEGFYRIDSRGLMKATGQDILIMVNSHPVNDSFFGGATWTYDTLTVDNIRRIEVIRGPGSAMYGANAFSGVINVITKEPEDIDGVQITAGGGSYDTRQCNFLFGKARDEMGIAFNFNYLDTDGYEPYIGQDSQTAADNIFGTHTSLAPGKGKNSNKKYDVSLMLKYKGFKFDGRYIRRERIPPVTPLGSLNEKSVNDPLGYYMNLSYEHDIWENVRFFGKIYRNHHRYTPDFSLYPNSPMMTPEGPAFLSEDGIIAKPSNKNNRTGFETQVTYQPRETHTIVFGGTYEKMKQYDVRYFANFLYDMDNPDILIPLSSVRDLTEEQNMNRNADREFSAVFGQWLWDITDNFRLSIGGRYDDYSDFGDSFNPRVGLVWEIIKGLDMKLLYGRAFRAPSFHELYSQNNPAIWGNSDLDPETIDTYEVSFGTVVGGFSSRLTGFWNIIEDSIRAAKLDDGRFVFQNSDELRSRGAEVELKYDFGRGTYLAMNYTYQDAENTDTKERSPSIPKHKGTVMANIRLSDHFNLYTDFYFKDDFKRQSGDDREDMSGFGVANASLIAKDFFKGLEIRGSVYNLLDKDYTLSTSKGSLPGDLSMPERNFIVEMRYSF</sequence>
<accession>A0A975GRZ7</accession>
<evidence type="ECO:0000256" key="2">
    <source>
        <dbReference type="ARBA" id="ARBA00022448"/>
    </source>
</evidence>
<dbReference type="Gene3D" id="2.40.170.20">
    <property type="entry name" value="TonB-dependent receptor, beta-barrel domain"/>
    <property type="match status" value="1"/>
</dbReference>
<evidence type="ECO:0000256" key="3">
    <source>
        <dbReference type="ARBA" id="ARBA00022452"/>
    </source>
</evidence>
<evidence type="ECO:0000259" key="12">
    <source>
        <dbReference type="Pfam" id="PF00593"/>
    </source>
</evidence>
<evidence type="ECO:0000259" key="13">
    <source>
        <dbReference type="Pfam" id="PF07715"/>
    </source>
</evidence>
<comment type="subcellular location">
    <subcellularLocation>
        <location evidence="1 10">Cell outer membrane</location>
        <topology evidence="1 10">Multi-pass membrane protein</topology>
    </subcellularLocation>
</comment>
<dbReference type="GO" id="GO:0009279">
    <property type="term" value="C:cell outer membrane"/>
    <property type="evidence" value="ECO:0007669"/>
    <property type="project" value="UniProtKB-SubCell"/>
</dbReference>
<feature type="domain" description="TonB-dependent receptor plug" evidence="13">
    <location>
        <begin position="74"/>
        <end position="183"/>
    </location>
</feature>
<dbReference type="GO" id="GO:0015344">
    <property type="term" value="F:siderophore uptake transmembrane transporter activity"/>
    <property type="evidence" value="ECO:0007669"/>
    <property type="project" value="TreeGrafter"/>
</dbReference>
<keyword evidence="6 11" id="KW-0798">TonB box</keyword>
<keyword evidence="7 10" id="KW-0472">Membrane</keyword>
<dbReference type="PROSITE" id="PS52016">
    <property type="entry name" value="TONB_DEPENDENT_REC_3"/>
    <property type="match status" value="1"/>
</dbReference>
<evidence type="ECO:0000256" key="6">
    <source>
        <dbReference type="ARBA" id="ARBA00023077"/>
    </source>
</evidence>
<dbReference type="PANTHER" id="PTHR30069">
    <property type="entry name" value="TONB-DEPENDENT OUTER MEMBRANE RECEPTOR"/>
    <property type="match status" value="1"/>
</dbReference>
<keyword evidence="8 14" id="KW-0675">Receptor</keyword>
<dbReference type="EMBL" id="CP061800">
    <property type="protein sequence ID" value="QTA91526.1"/>
    <property type="molecule type" value="Genomic_DNA"/>
</dbReference>
<evidence type="ECO:0000256" key="10">
    <source>
        <dbReference type="PROSITE-ProRule" id="PRU01360"/>
    </source>
</evidence>
<keyword evidence="15" id="KW-1185">Reference proteome</keyword>
<dbReference type="CDD" id="cd01347">
    <property type="entry name" value="ligand_gated_channel"/>
    <property type="match status" value="1"/>
</dbReference>
<dbReference type="InterPro" id="IPR036942">
    <property type="entry name" value="Beta-barrel_TonB_sf"/>
</dbReference>
<dbReference type="Proteomes" id="UP000663722">
    <property type="component" value="Chromosome"/>
</dbReference>
<evidence type="ECO:0000256" key="4">
    <source>
        <dbReference type="ARBA" id="ARBA00022692"/>
    </source>
</evidence>
<evidence type="ECO:0000256" key="9">
    <source>
        <dbReference type="ARBA" id="ARBA00023237"/>
    </source>
</evidence>
<evidence type="ECO:0000256" key="5">
    <source>
        <dbReference type="ARBA" id="ARBA00022729"/>
    </source>
</evidence>
<keyword evidence="9 10" id="KW-0998">Cell outer membrane</keyword>
<dbReference type="InterPro" id="IPR037066">
    <property type="entry name" value="Plug_dom_sf"/>
</dbReference>
<gene>
    <name evidence="14" type="ORF">dnm_075950</name>
</gene>
<evidence type="ECO:0000256" key="11">
    <source>
        <dbReference type="RuleBase" id="RU003357"/>
    </source>
</evidence>
<dbReference type="AlphaFoldDB" id="A0A975GRZ7"/>